<organism evidence="2 3">
    <name type="scientific">Paraphaeosphaeria minitans</name>
    <dbReference type="NCBI Taxonomy" id="565426"/>
    <lineage>
        <taxon>Eukaryota</taxon>
        <taxon>Fungi</taxon>
        <taxon>Dikarya</taxon>
        <taxon>Ascomycota</taxon>
        <taxon>Pezizomycotina</taxon>
        <taxon>Dothideomycetes</taxon>
        <taxon>Pleosporomycetidae</taxon>
        <taxon>Pleosporales</taxon>
        <taxon>Massarineae</taxon>
        <taxon>Didymosphaeriaceae</taxon>
        <taxon>Paraphaeosphaeria</taxon>
    </lineage>
</organism>
<dbReference type="OrthoDB" id="10494343at2759"/>
<reference evidence="2" key="1">
    <citation type="journal article" date="2020" name="Mol. Plant Microbe Interact.">
        <title>Genome Sequence of the Biocontrol Agent Coniothyrium minitans strain Conio (IMI 134523).</title>
        <authorList>
            <person name="Patel D."/>
            <person name="Shittu T.A."/>
            <person name="Baroncelli R."/>
            <person name="Muthumeenakshi S."/>
            <person name="Osborne T.H."/>
            <person name="Janganan T.K."/>
            <person name="Sreenivasaprasad S."/>
        </authorList>
    </citation>
    <scope>NUCLEOTIDE SEQUENCE</scope>
    <source>
        <strain evidence="2">Conio</strain>
    </source>
</reference>
<dbReference type="AlphaFoldDB" id="A0A9P6GL17"/>
<sequence length="77" mass="8378">MANDTKVPDLAYQLPTPPRTPSSRDTLLDAKNAVDPVVNPGAYFTSTIDATSQDKLVISDFFACPEDNEHYYLGNSG</sequence>
<evidence type="ECO:0000313" key="3">
    <source>
        <dbReference type="Proteomes" id="UP000756921"/>
    </source>
</evidence>
<gene>
    <name evidence="2" type="ORF">PMIN01_05371</name>
</gene>
<protein>
    <submittedName>
        <fullName evidence="2">Uncharacterized protein</fullName>
    </submittedName>
</protein>
<feature type="region of interest" description="Disordered" evidence="1">
    <location>
        <begin position="1"/>
        <end position="24"/>
    </location>
</feature>
<accession>A0A9P6GL17</accession>
<dbReference type="EMBL" id="WJXW01000004">
    <property type="protein sequence ID" value="KAF9737592.1"/>
    <property type="molecule type" value="Genomic_DNA"/>
</dbReference>
<evidence type="ECO:0000313" key="2">
    <source>
        <dbReference type="EMBL" id="KAF9737592.1"/>
    </source>
</evidence>
<keyword evidence="3" id="KW-1185">Reference proteome</keyword>
<proteinExistence type="predicted"/>
<name>A0A9P6GL17_9PLEO</name>
<comment type="caution">
    <text evidence="2">The sequence shown here is derived from an EMBL/GenBank/DDBJ whole genome shotgun (WGS) entry which is preliminary data.</text>
</comment>
<evidence type="ECO:0000256" key="1">
    <source>
        <dbReference type="SAM" id="MobiDB-lite"/>
    </source>
</evidence>
<dbReference type="Proteomes" id="UP000756921">
    <property type="component" value="Unassembled WGS sequence"/>
</dbReference>